<dbReference type="PROSITE" id="PS50011">
    <property type="entry name" value="PROTEIN_KINASE_DOM"/>
    <property type="match status" value="1"/>
</dbReference>
<name>A0ABN9SRH1_9DINO</name>
<dbReference type="Pfam" id="PF00069">
    <property type="entry name" value="Pkinase"/>
    <property type="match status" value="1"/>
</dbReference>
<keyword evidence="4" id="KW-0418">Kinase</keyword>
<dbReference type="Pfam" id="PF00027">
    <property type="entry name" value="cNMP_binding"/>
    <property type="match status" value="1"/>
</dbReference>
<dbReference type="InterPro" id="IPR000719">
    <property type="entry name" value="Prot_kinase_dom"/>
</dbReference>
<keyword evidence="1" id="KW-0723">Serine/threonine-protein kinase</keyword>
<dbReference type="PROSITE" id="PS00889">
    <property type="entry name" value="CNMP_BINDING_2"/>
    <property type="match status" value="1"/>
</dbReference>
<dbReference type="InterPro" id="IPR000595">
    <property type="entry name" value="cNMP-bd_dom"/>
</dbReference>
<dbReference type="PROSITE" id="PS00107">
    <property type="entry name" value="PROTEIN_KINASE_ATP"/>
    <property type="match status" value="1"/>
</dbReference>
<dbReference type="SUPFAM" id="SSF51206">
    <property type="entry name" value="cAMP-binding domain-like"/>
    <property type="match status" value="1"/>
</dbReference>
<proteinExistence type="predicted"/>
<dbReference type="PRINTS" id="PR00103">
    <property type="entry name" value="CAMPKINASE"/>
</dbReference>
<evidence type="ECO:0000256" key="3">
    <source>
        <dbReference type="ARBA" id="ARBA00022741"/>
    </source>
</evidence>
<sequence length="208" mass="23008">MCPSRRRGYWLMRSLRPSSTRTNTSSRGDVGDTFYVLDDGEVAVEVNGREVQRLSGLGAQSTAGRGSFGERALLEDEPRAASVRVVGQRVVVLALHRGIFTQVVKRQEPPAEADSMITYSLDRLVKLSVLGYGGFGTVHFVECTQTKRNFALKAVSKGHVVQQRQEGSIMNEQRILRMTNSPFLVRLAATFNSKEFLALGRIFSSSLP</sequence>
<evidence type="ECO:0000256" key="1">
    <source>
        <dbReference type="ARBA" id="ARBA00022527"/>
    </source>
</evidence>
<feature type="domain" description="Cyclic nucleotide-binding" evidence="8">
    <location>
        <begin position="27"/>
        <end position="104"/>
    </location>
</feature>
<evidence type="ECO:0000256" key="2">
    <source>
        <dbReference type="ARBA" id="ARBA00022679"/>
    </source>
</evidence>
<evidence type="ECO:0000259" key="7">
    <source>
        <dbReference type="PROSITE" id="PS50011"/>
    </source>
</evidence>
<reference evidence="9" key="1">
    <citation type="submission" date="2023-10" db="EMBL/GenBank/DDBJ databases">
        <authorList>
            <person name="Chen Y."/>
            <person name="Shah S."/>
            <person name="Dougan E. K."/>
            <person name="Thang M."/>
            <person name="Chan C."/>
        </authorList>
    </citation>
    <scope>NUCLEOTIDE SEQUENCE [LARGE SCALE GENOMIC DNA]</scope>
</reference>
<protein>
    <recommendedName>
        <fullName evidence="11">cGMP-dependent protein kinase</fullName>
    </recommendedName>
</protein>
<dbReference type="InterPro" id="IPR018490">
    <property type="entry name" value="cNMP-bd_dom_sf"/>
</dbReference>
<dbReference type="EMBL" id="CAUYUJ010012625">
    <property type="protein sequence ID" value="CAK0834325.1"/>
    <property type="molecule type" value="Genomic_DNA"/>
</dbReference>
<gene>
    <name evidence="9" type="ORF">PCOR1329_LOCUS31777</name>
</gene>
<feature type="domain" description="Protein kinase" evidence="7">
    <location>
        <begin position="124"/>
        <end position="208"/>
    </location>
</feature>
<organism evidence="9 10">
    <name type="scientific">Prorocentrum cordatum</name>
    <dbReference type="NCBI Taxonomy" id="2364126"/>
    <lineage>
        <taxon>Eukaryota</taxon>
        <taxon>Sar</taxon>
        <taxon>Alveolata</taxon>
        <taxon>Dinophyceae</taxon>
        <taxon>Prorocentrales</taxon>
        <taxon>Prorocentraceae</taxon>
        <taxon>Prorocentrum</taxon>
    </lineage>
</organism>
<evidence type="ECO:0000256" key="4">
    <source>
        <dbReference type="ARBA" id="ARBA00022777"/>
    </source>
</evidence>
<dbReference type="InterPro" id="IPR017441">
    <property type="entry name" value="Protein_kinase_ATP_BS"/>
</dbReference>
<evidence type="ECO:0000313" key="9">
    <source>
        <dbReference type="EMBL" id="CAK0834325.1"/>
    </source>
</evidence>
<keyword evidence="2" id="KW-0808">Transferase</keyword>
<evidence type="ECO:0000256" key="5">
    <source>
        <dbReference type="ARBA" id="ARBA00022840"/>
    </source>
</evidence>
<feature type="binding site" evidence="6">
    <location>
        <position position="153"/>
    </location>
    <ligand>
        <name>ATP</name>
        <dbReference type="ChEBI" id="CHEBI:30616"/>
    </ligand>
</feature>
<evidence type="ECO:0000259" key="8">
    <source>
        <dbReference type="PROSITE" id="PS50042"/>
    </source>
</evidence>
<dbReference type="SUPFAM" id="SSF56112">
    <property type="entry name" value="Protein kinase-like (PK-like)"/>
    <property type="match status" value="1"/>
</dbReference>
<dbReference type="Proteomes" id="UP001189429">
    <property type="component" value="Unassembled WGS sequence"/>
</dbReference>
<dbReference type="PANTHER" id="PTHR24353">
    <property type="entry name" value="CYCLIC NUCLEOTIDE-DEPENDENT PROTEIN KINASE"/>
    <property type="match status" value="1"/>
</dbReference>
<dbReference type="InterPro" id="IPR018488">
    <property type="entry name" value="cNMP-bd_CS"/>
</dbReference>
<evidence type="ECO:0000256" key="6">
    <source>
        <dbReference type="PROSITE-ProRule" id="PRU10141"/>
    </source>
</evidence>
<dbReference type="InterPro" id="IPR014710">
    <property type="entry name" value="RmlC-like_jellyroll"/>
</dbReference>
<keyword evidence="5 6" id="KW-0067">ATP-binding</keyword>
<dbReference type="InterPro" id="IPR011009">
    <property type="entry name" value="Kinase-like_dom_sf"/>
</dbReference>
<dbReference type="Gene3D" id="3.30.200.20">
    <property type="entry name" value="Phosphorylase Kinase, domain 1"/>
    <property type="match status" value="1"/>
</dbReference>
<comment type="caution">
    <text evidence="9">The sequence shown here is derived from an EMBL/GenBank/DDBJ whole genome shotgun (WGS) entry which is preliminary data.</text>
</comment>
<dbReference type="PROSITE" id="PS50042">
    <property type="entry name" value="CNMP_BINDING_3"/>
    <property type="match status" value="1"/>
</dbReference>
<dbReference type="Gene3D" id="2.60.120.10">
    <property type="entry name" value="Jelly Rolls"/>
    <property type="match status" value="1"/>
</dbReference>
<keyword evidence="3 6" id="KW-0547">Nucleotide-binding</keyword>
<accession>A0ABN9SRH1</accession>
<keyword evidence="10" id="KW-1185">Reference proteome</keyword>
<evidence type="ECO:0008006" key="11">
    <source>
        <dbReference type="Google" id="ProtNLM"/>
    </source>
</evidence>
<evidence type="ECO:0000313" key="10">
    <source>
        <dbReference type="Proteomes" id="UP001189429"/>
    </source>
</evidence>